<dbReference type="EMBL" id="JAVRFD010000032">
    <property type="protein sequence ID" value="MDT0549292.1"/>
    <property type="molecule type" value="Genomic_DNA"/>
</dbReference>
<feature type="transmembrane region" description="Helical" evidence="8">
    <location>
        <begin position="36"/>
        <end position="55"/>
    </location>
</feature>
<keyword evidence="2" id="KW-1003">Cell membrane</keyword>
<keyword evidence="4" id="KW-0547">Nucleotide-binding</keyword>
<dbReference type="Proteomes" id="UP001180754">
    <property type="component" value="Unassembled WGS sequence"/>
</dbReference>
<keyword evidence="5 8" id="KW-1133">Transmembrane helix</keyword>
<proteinExistence type="predicted"/>
<accession>A0ABU2XTN9</accession>
<protein>
    <submittedName>
        <fullName evidence="10">DUF5706 domain-containing protein</fullName>
    </submittedName>
</protein>
<evidence type="ECO:0000313" key="11">
    <source>
        <dbReference type="Proteomes" id="UP001180754"/>
    </source>
</evidence>
<name>A0ABU2XTN9_9ACTN</name>
<dbReference type="Pfam" id="PF18967">
    <property type="entry name" value="PycTM"/>
    <property type="match status" value="1"/>
</dbReference>
<comment type="caution">
    <text evidence="10">The sequence shown here is derived from an EMBL/GenBank/DDBJ whole genome shotgun (WGS) entry which is preliminary data.</text>
</comment>
<evidence type="ECO:0000256" key="8">
    <source>
        <dbReference type="SAM" id="Phobius"/>
    </source>
</evidence>
<keyword evidence="11" id="KW-1185">Reference proteome</keyword>
<dbReference type="RefSeq" id="WP_311729845.1">
    <property type="nucleotide sequence ID" value="NZ_JAVRFD010000032.1"/>
</dbReference>
<gene>
    <name evidence="10" type="ORF">RND15_42470</name>
</gene>
<comment type="subcellular location">
    <subcellularLocation>
        <location evidence="1">Cell membrane</location>
    </subcellularLocation>
</comment>
<keyword evidence="7 8" id="KW-0472">Membrane</keyword>
<reference evidence="10" key="1">
    <citation type="submission" date="2024-05" db="EMBL/GenBank/DDBJ databases">
        <title>30 novel species of actinomycetes from the DSMZ collection.</title>
        <authorList>
            <person name="Nouioui I."/>
        </authorList>
    </citation>
    <scope>NUCLEOTIDE SEQUENCE</scope>
    <source>
        <strain evidence="10">DSM 41529</strain>
    </source>
</reference>
<evidence type="ECO:0000259" key="9">
    <source>
        <dbReference type="Pfam" id="PF18967"/>
    </source>
</evidence>
<evidence type="ECO:0000313" key="10">
    <source>
        <dbReference type="EMBL" id="MDT0549292.1"/>
    </source>
</evidence>
<evidence type="ECO:0000256" key="4">
    <source>
        <dbReference type="ARBA" id="ARBA00022741"/>
    </source>
</evidence>
<organism evidence="10 11">
    <name type="scientific">Streptomyces lonegramiae</name>
    <dbReference type="NCBI Taxonomy" id="3075524"/>
    <lineage>
        <taxon>Bacteria</taxon>
        <taxon>Bacillati</taxon>
        <taxon>Actinomycetota</taxon>
        <taxon>Actinomycetes</taxon>
        <taxon>Kitasatosporales</taxon>
        <taxon>Streptomycetaceae</taxon>
        <taxon>Streptomyces</taxon>
    </lineage>
</organism>
<keyword evidence="6" id="KW-0051">Antiviral defense</keyword>
<keyword evidence="3 8" id="KW-0812">Transmembrane</keyword>
<evidence type="ECO:0000256" key="5">
    <source>
        <dbReference type="ARBA" id="ARBA00022989"/>
    </source>
</evidence>
<evidence type="ECO:0000256" key="6">
    <source>
        <dbReference type="ARBA" id="ARBA00023118"/>
    </source>
</evidence>
<evidence type="ECO:0000256" key="7">
    <source>
        <dbReference type="ARBA" id="ARBA00023136"/>
    </source>
</evidence>
<feature type="transmembrane region" description="Helical" evidence="8">
    <location>
        <begin position="134"/>
        <end position="155"/>
    </location>
</feature>
<feature type="transmembrane region" description="Helical" evidence="8">
    <location>
        <begin position="61"/>
        <end position="85"/>
    </location>
</feature>
<sequence>MATTTTPDPRPDRAQDRIAATVTSLQADLARSESKASLLLALAGAALVALGSMASDLHPTVPAAVAGALGTAALLATTVILLLAVRPHVGGNDWTSWPALSDDQLGERLSAGYQVEHVRFMAELAARKFRLIRAAVDCLLAGLGLLALAAVLVAAA</sequence>
<evidence type="ECO:0000256" key="2">
    <source>
        <dbReference type="ARBA" id="ARBA00022475"/>
    </source>
</evidence>
<evidence type="ECO:0000256" key="3">
    <source>
        <dbReference type="ARBA" id="ARBA00022692"/>
    </source>
</evidence>
<dbReference type="InterPro" id="IPR043760">
    <property type="entry name" value="PycTM_dom"/>
</dbReference>
<feature type="domain" description="Pycsar effector protein" evidence="9">
    <location>
        <begin position="20"/>
        <end position="154"/>
    </location>
</feature>
<evidence type="ECO:0000256" key="1">
    <source>
        <dbReference type="ARBA" id="ARBA00004236"/>
    </source>
</evidence>